<reference evidence="2" key="1">
    <citation type="submission" date="2018-02" db="EMBL/GenBank/DDBJ databases">
        <title>Rhizophora mucronata_Transcriptome.</title>
        <authorList>
            <person name="Meera S.P."/>
            <person name="Sreeshan A."/>
            <person name="Augustine A."/>
        </authorList>
    </citation>
    <scope>NUCLEOTIDE SEQUENCE</scope>
    <source>
        <tissue evidence="2">Leaf</tissue>
    </source>
</reference>
<evidence type="ECO:0000256" key="1">
    <source>
        <dbReference type="SAM" id="Phobius"/>
    </source>
</evidence>
<protein>
    <submittedName>
        <fullName evidence="2">Uncharacterized protein</fullName>
    </submittedName>
</protein>
<accession>A0A2P2P720</accession>
<keyword evidence="1" id="KW-1133">Transmembrane helix</keyword>
<dbReference type="EMBL" id="GGEC01070048">
    <property type="protein sequence ID" value="MBX50532.1"/>
    <property type="molecule type" value="Transcribed_RNA"/>
</dbReference>
<evidence type="ECO:0000313" key="2">
    <source>
        <dbReference type="EMBL" id="MBX50532.1"/>
    </source>
</evidence>
<feature type="transmembrane region" description="Helical" evidence="1">
    <location>
        <begin position="12"/>
        <end position="33"/>
    </location>
</feature>
<sequence>MSVNFGSFFISFFLNFCFSILISCFCIHVHLFVSFPFSYCLVQVHFVSYLTDKIIKTIHGHLTHYPLVA</sequence>
<dbReference type="AlphaFoldDB" id="A0A2P2P720"/>
<proteinExistence type="predicted"/>
<name>A0A2P2P720_RHIMU</name>
<keyword evidence="1" id="KW-0812">Transmembrane</keyword>
<keyword evidence="1" id="KW-0472">Membrane</keyword>
<organism evidence="2">
    <name type="scientific">Rhizophora mucronata</name>
    <name type="common">Asiatic mangrove</name>
    <dbReference type="NCBI Taxonomy" id="61149"/>
    <lineage>
        <taxon>Eukaryota</taxon>
        <taxon>Viridiplantae</taxon>
        <taxon>Streptophyta</taxon>
        <taxon>Embryophyta</taxon>
        <taxon>Tracheophyta</taxon>
        <taxon>Spermatophyta</taxon>
        <taxon>Magnoliopsida</taxon>
        <taxon>eudicotyledons</taxon>
        <taxon>Gunneridae</taxon>
        <taxon>Pentapetalae</taxon>
        <taxon>rosids</taxon>
        <taxon>fabids</taxon>
        <taxon>Malpighiales</taxon>
        <taxon>Rhizophoraceae</taxon>
        <taxon>Rhizophora</taxon>
    </lineage>
</organism>